<dbReference type="SUPFAM" id="SSF52743">
    <property type="entry name" value="Subtilisin-like"/>
    <property type="match status" value="1"/>
</dbReference>
<proteinExistence type="predicted"/>
<feature type="domain" description="Peptidase S8/S53" evidence="2">
    <location>
        <begin position="250"/>
        <end position="419"/>
    </location>
</feature>
<evidence type="ECO:0000313" key="3">
    <source>
        <dbReference type="EMBL" id="PRQ09755.1"/>
    </source>
</evidence>
<dbReference type="RefSeq" id="WP_106087595.1">
    <property type="nucleotide sequence ID" value="NZ_PVNL01000013.1"/>
</dbReference>
<dbReference type="InterPro" id="IPR000209">
    <property type="entry name" value="Peptidase_S8/S53_dom"/>
</dbReference>
<comment type="caution">
    <text evidence="3">The sequence shown here is derived from an EMBL/GenBank/DDBJ whole genome shotgun (WGS) entry which is preliminary data.</text>
</comment>
<organism evidence="3 4">
    <name type="scientific">Enhygromyxa salina</name>
    <dbReference type="NCBI Taxonomy" id="215803"/>
    <lineage>
        <taxon>Bacteria</taxon>
        <taxon>Pseudomonadati</taxon>
        <taxon>Myxococcota</taxon>
        <taxon>Polyangia</taxon>
        <taxon>Nannocystales</taxon>
        <taxon>Nannocystaceae</taxon>
        <taxon>Enhygromyxa</taxon>
    </lineage>
</organism>
<dbReference type="Proteomes" id="UP000238823">
    <property type="component" value="Unassembled WGS sequence"/>
</dbReference>
<feature type="signal peptide" evidence="1">
    <location>
        <begin position="1"/>
        <end position="21"/>
    </location>
</feature>
<dbReference type="InterPro" id="IPR036852">
    <property type="entry name" value="Peptidase_S8/S53_dom_sf"/>
</dbReference>
<feature type="chain" id="PRO_5015505901" evidence="1">
    <location>
        <begin position="22"/>
        <end position="633"/>
    </location>
</feature>
<dbReference type="GO" id="GO:0004252">
    <property type="term" value="F:serine-type endopeptidase activity"/>
    <property type="evidence" value="ECO:0007669"/>
    <property type="project" value="InterPro"/>
</dbReference>
<dbReference type="Gene3D" id="3.40.50.200">
    <property type="entry name" value="Peptidase S8/S53 domain"/>
    <property type="match status" value="1"/>
</dbReference>
<gene>
    <name evidence="3" type="ORF">ENSA7_05100</name>
</gene>
<keyword evidence="1" id="KW-0732">Signal</keyword>
<name>A0A2S9YXC9_9BACT</name>
<sequence>MTADTRLLRILAPLLTLTALACDEVQPGPVEEILRDVELVDAACPTTRQIAIKQAKTCPAAANWVSSKLFPGAVGVLGNYCVYTWNGAPEQENVADLTSIPSLVAVGSDCEAVFEQGEPNDALWTELNPDILDLFHAAIGWTSSADLDLPSSEASRWPVVVAVLDSVPEPAPYNPHSDHGEIMVRMVEDIACPDPLAPCAVDVVRGLAMPRIAAGQVDLVKGGFFGSQGDVARSIYAAVDDWDTTDWNGLKPKLILSLSLGWEPEFGELATDSPAVAAVHTALEYASCHGAIIIAAAGNQGHLCSTGPLLPGAWEQHPAPDAARCAALGAPIPAVSAAYRPLLYSIGGLDHDLAPMPRTREDGMPRLASSATHAVGRGDSTAVTGTSAAAATAAGAAALVWSYNKNMNASRVMQVLYESGVDTTMTADYVGPTNETDVMKIDVCAALDHACDLPGSNCPAQPFANTLACVNAPPIVSLGDLFNDLASVIPDFTRAPSFGPATVCPASCGYPLTGYFATSQGACPTQILPELPYTEPQPTEIGCPNCTLDVTSSIVYAALDPEYNNATLRGVAVTVFDGAAEYYFDIGPVPLNSNTITTIQLDPALMPVTVVSSSISLTFVEYPRDVSNDLLIN</sequence>
<reference evidence="3 4" key="1">
    <citation type="submission" date="2018-03" db="EMBL/GenBank/DDBJ databases">
        <title>Draft Genome Sequences of the Obligatory Marine Myxobacteria Enhygromyxa salina SWB007.</title>
        <authorList>
            <person name="Poehlein A."/>
            <person name="Moghaddam J.A."/>
            <person name="Harms H."/>
            <person name="Alanjari M."/>
            <person name="Koenig G.M."/>
            <person name="Daniel R."/>
            <person name="Schaeberle T.F."/>
        </authorList>
    </citation>
    <scope>NUCLEOTIDE SEQUENCE [LARGE SCALE GENOMIC DNA]</scope>
    <source>
        <strain evidence="3 4">SWB007</strain>
    </source>
</reference>
<dbReference type="PROSITE" id="PS51257">
    <property type="entry name" value="PROKAR_LIPOPROTEIN"/>
    <property type="match status" value="1"/>
</dbReference>
<dbReference type="OrthoDB" id="5494295at2"/>
<dbReference type="CDD" id="cd00306">
    <property type="entry name" value="Peptidases_S8_S53"/>
    <property type="match status" value="1"/>
</dbReference>
<protein>
    <submittedName>
        <fullName evidence="3">Subtilase family protein</fullName>
    </submittedName>
</protein>
<accession>A0A2S9YXC9</accession>
<evidence type="ECO:0000256" key="1">
    <source>
        <dbReference type="SAM" id="SignalP"/>
    </source>
</evidence>
<dbReference type="Pfam" id="PF00082">
    <property type="entry name" value="Peptidase_S8"/>
    <property type="match status" value="1"/>
</dbReference>
<evidence type="ECO:0000313" key="4">
    <source>
        <dbReference type="Proteomes" id="UP000238823"/>
    </source>
</evidence>
<dbReference type="GO" id="GO:0006508">
    <property type="term" value="P:proteolysis"/>
    <property type="evidence" value="ECO:0007669"/>
    <property type="project" value="InterPro"/>
</dbReference>
<dbReference type="EMBL" id="PVNL01000013">
    <property type="protein sequence ID" value="PRQ09755.1"/>
    <property type="molecule type" value="Genomic_DNA"/>
</dbReference>
<dbReference type="AlphaFoldDB" id="A0A2S9YXC9"/>
<evidence type="ECO:0000259" key="2">
    <source>
        <dbReference type="Pfam" id="PF00082"/>
    </source>
</evidence>